<dbReference type="PANTHER" id="PTHR48101:SF4">
    <property type="entry name" value="METHYLMALONYL-COA MUTASE, MITOCHONDRIAL"/>
    <property type="match status" value="1"/>
</dbReference>
<reference evidence="2 3" key="1">
    <citation type="submission" date="2018-06" db="EMBL/GenBank/DDBJ databases">
        <authorList>
            <consortium name="Pathogen Informatics"/>
            <person name="Doyle S."/>
        </authorList>
    </citation>
    <scope>NUCLEOTIDE SEQUENCE [LARGE SCALE GENOMIC DNA]</scope>
    <source>
        <strain evidence="2 3">NCTC9075</strain>
    </source>
</reference>
<sequence>MAQYYQYWRFILSPQKSKVFTPDKLTGTIQNDILKEYLCRNTYIYPPKPSMRIIADIIAWCSGNMPRFNTISISGYHMGEAGANCVQQVAFTLADGIEYIKAAISAGLKIDGFVPRLSFFFGIGMDLFMNAAMLRAARYLWSEAVSGFGAQDPYNNVIRTTIDHCAHPMCRDYLHRYLENASGGHIHHDLSHVFDLHRNLIATGSMLG</sequence>
<dbReference type="InterPro" id="IPR006099">
    <property type="entry name" value="MeMalonylCoA_mutase_a/b_cat"/>
</dbReference>
<evidence type="ECO:0000313" key="3">
    <source>
        <dbReference type="Proteomes" id="UP000254181"/>
    </source>
</evidence>
<proteinExistence type="predicted"/>
<dbReference type="InterPro" id="IPR016176">
    <property type="entry name" value="Cbl-dep_enz_cat"/>
</dbReference>
<dbReference type="GO" id="GO:0005737">
    <property type="term" value="C:cytoplasm"/>
    <property type="evidence" value="ECO:0007669"/>
    <property type="project" value="TreeGrafter"/>
</dbReference>
<organism evidence="2 3">
    <name type="scientific">Escherichia coli</name>
    <dbReference type="NCBI Taxonomy" id="562"/>
    <lineage>
        <taxon>Bacteria</taxon>
        <taxon>Pseudomonadati</taxon>
        <taxon>Pseudomonadota</taxon>
        <taxon>Gammaproteobacteria</taxon>
        <taxon>Enterobacterales</taxon>
        <taxon>Enterobacteriaceae</taxon>
        <taxon>Escherichia</taxon>
    </lineage>
</organism>
<dbReference type="EC" id="5.4.99.2" evidence="2"/>
<keyword evidence="2" id="KW-0413">Isomerase</keyword>
<name>A0A377K0U3_ECOLX</name>
<protein>
    <submittedName>
        <fullName evidence="2">C-terminal part of methylmalonyl-CoA mutase</fullName>
        <ecNumber evidence="2">5.4.99.2</ecNumber>
    </submittedName>
</protein>
<dbReference type="Gene3D" id="3.20.20.240">
    <property type="entry name" value="Methylmalonyl-CoA mutase"/>
    <property type="match status" value="1"/>
</dbReference>
<dbReference type="Pfam" id="PF01642">
    <property type="entry name" value="MM_CoA_mutase"/>
    <property type="match status" value="1"/>
</dbReference>
<dbReference type="AlphaFoldDB" id="A0A377K0U3"/>
<dbReference type="GO" id="GO:0004494">
    <property type="term" value="F:methylmalonyl-CoA mutase activity"/>
    <property type="evidence" value="ECO:0007669"/>
    <property type="project" value="UniProtKB-EC"/>
</dbReference>
<dbReference type="GO" id="GO:0019678">
    <property type="term" value="P:propionate metabolic process, methylmalonyl pathway"/>
    <property type="evidence" value="ECO:0007669"/>
    <property type="project" value="TreeGrafter"/>
</dbReference>
<dbReference type="Proteomes" id="UP000254181">
    <property type="component" value="Unassembled WGS sequence"/>
</dbReference>
<accession>A0A377K0U3</accession>
<evidence type="ECO:0000259" key="1">
    <source>
        <dbReference type="Pfam" id="PF01642"/>
    </source>
</evidence>
<dbReference type="EMBL" id="UGEM01000004">
    <property type="protein sequence ID" value="STP17974.1"/>
    <property type="molecule type" value="Genomic_DNA"/>
</dbReference>
<evidence type="ECO:0000313" key="2">
    <source>
        <dbReference type="EMBL" id="STP17974.1"/>
    </source>
</evidence>
<dbReference type="SUPFAM" id="SSF51703">
    <property type="entry name" value="Cobalamin (vitamin B12)-dependent enzymes"/>
    <property type="match status" value="1"/>
</dbReference>
<gene>
    <name evidence="2" type="primary">scpA_1</name>
    <name evidence="2" type="ORF">NCTC9075_01409</name>
</gene>
<dbReference type="PANTHER" id="PTHR48101">
    <property type="entry name" value="METHYLMALONYL-COA MUTASE, MITOCHONDRIAL-RELATED"/>
    <property type="match status" value="1"/>
</dbReference>
<dbReference type="GO" id="GO:0031419">
    <property type="term" value="F:cobalamin binding"/>
    <property type="evidence" value="ECO:0007669"/>
    <property type="project" value="InterPro"/>
</dbReference>
<feature type="domain" description="Methylmalonyl-CoA mutase alpha/beta chain catalytic" evidence="1">
    <location>
        <begin position="14"/>
        <end position="161"/>
    </location>
</feature>